<dbReference type="Proteomes" id="UP000054241">
    <property type="component" value="Unassembled WGS sequence"/>
</dbReference>
<dbReference type="AlphaFoldDB" id="A0A117PV48"/>
<evidence type="ECO:0000313" key="3">
    <source>
        <dbReference type="Proteomes" id="UP000054241"/>
    </source>
</evidence>
<comment type="caution">
    <text evidence="2">The sequence shown here is derived from an EMBL/GenBank/DDBJ whole genome shotgun (WGS) entry which is preliminary data.</text>
</comment>
<feature type="chain" id="PRO_5038457031" evidence="1">
    <location>
        <begin position="30"/>
        <end position="62"/>
    </location>
</feature>
<proteinExistence type="predicted"/>
<feature type="signal peptide" evidence="1">
    <location>
        <begin position="1"/>
        <end position="29"/>
    </location>
</feature>
<accession>A0A117PV48</accession>
<keyword evidence="3" id="KW-1185">Reference proteome</keyword>
<dbReference type="RefSeq" id="WP_067003835.1">
    <property type="nucleotide sequence ID" value="NZ_BNDU01000008.1"/>
</dbReference>
<name>A0A117PV48_9ACTN</name>
<reference evidence="2 3" key="1">
    <citation type="submission" date="2015-10" db="EMBL/GenBank/DDBJ databases">
        <title>Draft genome sequence of Streptomyces cellostaticus DSM 40189, type strain for the species Streptomyces cellostaticus.</title>
        <authorList>
            <person name="Ruckert C."/>
            <person name="Winkler A."/>
            <person name="Kalinowski J."/>
            <person name="Kampfer P."/>
            <person name="Glaeser S."/>
        </authorList>
    </citation>
    <scope>NUCLEOTIDE SEQUENCE [LARGE SCALE GENOMIC DNA]</scope>
    <source>
        <strain evidence="2 3">DSM 40189</strain>
    </source>
</reference>
<evidence type="ECO:0000313" key="2">
    <source>
        <dbReference type="EMBL" id="KUM93517.1"/>
    </source>
</evidence>
<evidence type="ECO:0000256" key="1">
    <source>
        <dbReference type="SAM" id="SignalP"/>
    </source>
</evidence>
<dbReference type="EMBL" id="LMWL01000048">
    <property type="protein sequence ID" value="KUM93517.1"/>
    <property type="molecule type" value="Genomic_DNA"/>
</dbReference>
<organism evidence="2 3">
    <name type="scientific">Streptomyces cellostaticus</name>
    <dbReference type="NCBI Taxonomy" id="67285"/>
    <lineage>
        <taxon>Bacteria</taxon>
        <taxon>Bacillati</taxon>
        <taxon>Actinomycetota</taxon>
        <taxon>Actinomycetes</taxon>
        <taxon>Kitasatosporales</taxon>
        <taxon>Streptomycetaceae</taxon>
        <taxon>Streptomyces</taxon>
    </lineage>
</organism>
<keyword evidence="1" id="KW-0732">Signal</keyword>
<protein>
    <submittedName>
        <fullName evidence="2">Uncharacterized protein</fullName>
    </submittedName>
</protein>
<gene>
    <name evidence="2" type="ORF">AQI88_26435</name>
</gene>
<sequence length="62" mass="6111">MSKLPRACAALGLTLLAASALGAAGSASAGLAHTRTPMGKHIVIQAAVNNTGSEYHPPGAKM</sequence>